<dbReference type="AlphaFoldDB" id="A0A6S6QXW2"/>
<accession>A0A6S6QXW2</accession>
<name>A0A6S6QXW2_9HYPH</name>
<protein>
    <submittedName>
        <fullName evidence="1">Uncharacterized protein</fullName>
    </submittedName>
</protein>
<proteinExistence type="predicted"/>
<reference evidence="1 2" key="1">
    <citation type="submission" date="2020-08" db="EMBL/GenBank/DDBJ databases">
        <title>Genome sequence of Rhizobiales bacterium strain IZ6.</title>
        <authorList>
            <person name="Nakai R."/>
            <person name="Naganuma T."/>
        </authorList>
    </citation>
    <scope>NUCLEOTIDE SEQUENCE [LARGE SCALE GENOMIC DNA]</scope>
    <source>
        <strain evidence="1 2">IZ6</strain>
    </source>
</reference>
<dbReference type="Proteomes" id="UP000515317">
    <property type="component" value="Chromosome"/>
</dbReference>
<gene>
    <name evidence="1" type="ORF">IZ6_31000</name>
</gene>
<keyword evidence="2" id="KW-1185">Reference proteome</keyword>
<evidence type="ECO:0000313" key="2">
    <source>
        <dbReference type="Proteomes" id="UP000515317"/>
    </source>
</evidence>
<evidence type="ECO:0000313" key="1">
    <source>
        <dbReference type="EMBL" id="BCJ92365.1"/>
    </source>
</evidence>
<dbReference type="KEGG" id="tso:IZ6_31000"/>
<sequence length="150" mass="17303">MPEDGPYEDLILGFRAALTGKIAYIDLPLVSYTVGSGASFYHRQPSSFAEYRKLRRSAVAREISTLHQRRADALRVGLGDRDAVTAAITRRLKKLEVILDGFDYGFAELMIKRRRNPLRAWQLQARMNRDMRREFARLTEEKRRTTEGQA</sequence>
<dbReference type="EMBL" id="AP023361">
    <property type="protein sequence ID" value="BCJ92365.1"/>
    <property type="molecule type" value="Genomic_DNA"/>
</dbReference>
<organism evidence="1 2">
    <name type="scientific">Terrihabitans soli</name>
    <dbReference type="NCBI Taxonomy" id="708113"/>
    <lineage>
        <taxon>Bacteria</taxon>
        <taxon>Pseudomonadati</taxon>
        <taxon>Pseudomonadota</taxon>
        <taxon>Alphaproteobacteria</taxon>
        <taxon>Hyphomicrobiales</taxon>
        <taxon>Terrihabitans</taxon>
    </lineage>
</organism>